<dbReference type="AlphaFoldDB" id="A0A645HCR2"/>
<proteinExistence type="predicted"/>
<dbReference type="InterPro" id="IPR010375">
    <property type="entry name" value="CdAMP_rec"/>
</dbReference>
<dbReference type="Pfam" id="PF06153">
    <property type="entry name" value="CdAMP_rec"/>
    <property type="match status" value="1"/>
</dbReference>
<dbReference type="PANTHER" id="PTHR38456">
    <property type="entry name" value="CYCLIC DI-AMP RECEPTOR A"/>
    <property type="match status" value="1"/>
</dbReference>
<protein>
    <recommendedName>
        <fullName evidence="2">Cyclic di-AMP receptor A</fullName>
    </recommendedName>
</protein>
<comment type="caution">
    <text evidence="1">The sequence shown here is derived from an EMBL/GenBank/DDBJ whole genome shotgun (WGS) entry which is preliminary data.</text>
</comment>
<dbReference type="Gene3D" id="3.30.70.120">
    <property type="match status" value="1"/>
</dbReference>
<dbReference type="PANTHER" id="PTHR38456:SF1">
    <property type="entry name" value="CYCLIC DI-AMP RECEPTOR A"/>
    <property type="match status" value="1"/>
</dbReference>
<gene>
    <name evidence="1" type="primary">yaaQ_11</name>
    <name evidence="1" type="ORF">SDC9_181376</name>
</gene>
<evidence type="ECO:0008006" key="2">
    <source>
        <dbReference type="Google" id="ProtNLM"/>
    </source>
</evidence>
<organism evidence="1">
    <name type="scientific">bioreactor metagenome</name>
    <dbReference type="NCBI Taxonomy" id="1076179"/>
    <lineage>
        <taxon>unclassified sequences</taxon>
        <taxon>metagenomes</taxon>
        <taxon>ecological metagenomes</taxon>
    </lineage>
</organism>
<dbReference type="InterPro" id="IPR015867">
    <property type="entry name" value="N-reg_PII/ATP_PRibTrfase_C"/>
</dbReference>
<evidence type="ECO:0000313" key="1">
    <source>
        <dbReference type="EMBL" id="MPN33884.1"/>
    </source>
</evidence>
<accession>A0A645HCR2</accession>
<dbReference type="EMBL" id="VSSQ01086608">
    <property type="protein sequence ID" value="MPN33884.1"/>
    <property type="molecule type" value="Genomic_DNA"/>
</dbReference>
<dbReference type="SUPFAM" id="SSF54913">
    <property type="entry name" value="GlnB-like"/>
    <property type="match status" value="1"/>
</dbReference>
<reference evidence="1" key="1">
    <citation type="submission" date="2019-08" db="EMBL/GenBank/DDBJ databases">
        <authorList>
            <person name="Kucharzyk K."/>
            <person name="Murdoch R.W."/>
            <person name="Higgins S."/>
            <person name="Loffler F."/>
        </authorList>
    </citation>
    <scope>NUCLEOTIDE SEQUENCE</scope>
</reference>
<dbReference type="InterPro" id="IPR011322">
    <property type="entry name" value="N-reg_PII-like_a/b"/>
</dbReference>
<name>A0A645HCR2_9ZZZZ</name>
<sequence length="107" mass="11673">MKLILAVINNDDGPTVSSRLTKEGFQVTKLASTGGFLMSGNSTFISVINDDEVDKAIETIKKYSKRRTQTAPMDFSYSPTTMGSYPIEVTVGGATIFVLNVERCERA</sequence>